<proteinExistence type="predicted"/>
<gene>
    <name evidence="2" type="ORF">PLANPX_6143</name>
</gene>
<dbReference type="Pfam" id="PF01850">
    <property type="entry name" value="PIN"/>
    <property type="match status" value="1"/>
</dbReference>
<dbReference type="GO" id="GO:0016075">
    <property type="term" value="P:rRNA catabolic process"/>
    <property type="evidence" value="ECO:0007669"/>
    <property type="project" value="TreeGrafter"/>
</dbReference>
<evidence type="ECO:0000259" key="1">
    <source>
        <dbReference type="Pfam" id="PF01850"/>
    </source>
</evidence>
<dbReference type="Gene3D" id="3.40.50.1010">
    <property type="entry name" value="5'-nuclease"/>
    <property type="match status" value="1"/>
</dbReference>
<dbReference type="PANTHER" id="PTHR42188">
    <property type="entry name" value="23S RRNA-SPECIFIC ENDONUCLEASE VAPC20"/>
    <property type="match status" value="1"/>
</dbReference>
<reference evidence="3" key="1">
    <citation type="submission" date="2019-10" db="EMBL/GenBank/DDBJ databases">
        <title>Lacipirellula parvula gen. nov., sp. nov., representing a lineage of planctomycetes widespread in freshwater anoxic habitats, and description of the family Lacipirellulaceae.</title>
        <authorList>
            <person name="Dedysh S.N."/>
            <person name="Kulichevskaya I.S."/>
            <person name="Beletsky A.V."/>
            <person name="Rakitin A.L."/>
            <person name="Mardanov A.V."/>
            <person name="Ivanova A.A."/>
            <person name="Saltykova V.X."/>
            <person name="Rijpstra W.I.C."/>
            <person name="Sinninghe Damste J.S."/>
            <person name="Ravin N.V."/>
        </authorList>
    </citation>
    <scope>NUCLEOTIDE SEQUENCE [LARGE SCALE GENOMIC DNA]</scope>
    <source>
        <strain evidence="3">PX69</strain>
    </source>
</reference>
<dbReference type="KEGG" id="lpav:PLANPX_6143"/>
<dbReference type="InterPro" id="IPR039018">
    <property type="entry name" value="VapC20-like"/>
</dbReference>
<protein>
    <recommendedName>
        <fullName evidence="1">PIN domain-containing protein</fullName>
    </recommendedName>
</protein>
<dbReference type="SUPFAM" id="SSF88723">
    <property type="entry name" value="PIN domain-like"/>
    <property type="match status" value="1"/>
</dbReference>
<evidence type="ECO:0000313" key="2">
    <source>
        <dbReference type="EMBL" id="BBO36531.1"/>
    </source>
</evidence>
<feature type="domain" description="PIN" evidence="1">
    <location>
        <begin position="4"/>
        <end position="128"/>
    </location>
</feature>
<evidence type="ECO:0000313" key="3">
    <source>
        <dbReference type="Proteomes" id="UP000326837"/>
    </source>
</evidence>
<organism evidence="2 3">
    <name type="scientific">Lacipirellula parvula</name>
    <dbReference type="NCBI Taxonomy" id="2650471"/>
    <lineage>
        <taxon>Bacteria</taxon>
        <taxon>Pseudomonadati</taxon>
        <taxon>Planctomycetota</taxon>
        <taxon>Planctomycetia</taxon>
        <taxon>Pirellulales</taxon>
        <taxon>Lacipirellulaceae</taxon>
        <taxon>Lacipirellula</taxon>
    </lineage>
</organism>
<dbReference type="EMBL" id="AP021861">
    <property type="protein sequence ID" value="BBO36531.1"/>
    <property type="molecule type" value="Genomic_DNA"/>
</dbReference>
<accession>A0A5K7XM76</accession>
<dbReference type="AlphaFoldDB" id="A0A5K7XM76"/>
<dbReference type="InterPro" id="IPR029060">
    <property type="entry name" value="PIN-like_dom_sf"/>
</dbReference>
<dbReference type="GO" id="GO:0004521">
    <property type="term" value="F:RNA endonuclease activity"/>
    <property type="evidence" value="ECO:0007669"/>
    <property type="project" value="InterPro"/>
</dbReference>
<dbReference type="RefSeq" id="WP_152101687.1">
    <property type="nucleotide sequence ID" value="NZ_AP021861.1"/>
</dbReference>
<dbReference type="PANTHER" id="PTHR42188:SF1">
    <property type="entry name" value="23S RRNA-SPECIFIC ENDONUCLEASE VAPC20"/>
    <property type="match status" value="1"/>
</dbReference>
<dbReference type="Proteomes" id="UP000326837">
    <property type="component" value="Chromosome"/>
</dbReference>
<sequence length="133" mass="14884">MKPIFLDSVGLVALWLQADQWHQAARGVFGQMLVSRRRVVTTSLVLCECGNAVARKPARQDVIRLRSDLLANKGLIIPTQDDWDKGWQQYDQGRPGDPGIVDCISFAIMRRLGLTEVFTNDQHFAAAGFTPLF</sequence>
<name>A0A5K7XM76_9BACT</name>
<dbReference type="InterPro" id="IPR002716">
    <property type="entry name" value="PIN_dom"/>
</dbReference>
<keyword evidence="3" id="KW-1185">Reference proteome</keyword>